<accession>X0WVD5</accession>
<evidence type="ECO:0000313" key="1">
    <source>
        <dbReference type="EMBL" id="GAG34620.1"/>
    </source>
</evidence>
<name>X0WVD5_9ZZZZ</name>
<reference evidence="1" key="1">
    <citation type="journal article" date="2014" name="Front. Microbiol.">
        <title>High frequency of phylogenetically diverse reductive dehalogenase-homologous genes in deep subseafloor sedimentary metagenomes.</title>
        <authorList>
            <person name="Kawai M."/>
            <person name="Futagami T."/>
            <person name="Toyoda A."/>
            <person name="Takaki Y."/>
            <person name="Nishi S."/>
            <person name="Hori S."/>
            <person name="Arai W."/>
            <person name="Tsubouchi T."/>
            <person name="Morono Y."/>
            <person name="Uchiyama I."/>
            <person name="Ito T."/>
            <person name="Fujiyama A."/>
            <person name="Inagaki F."/>
            <person name="Takami H."/>
        </authorList>
    </citation>
    <scope>NUCLEOTIDE SEQUENCE</scope>
    <source>
        <strain evidence="1">Expedition CK06-06</strain>
    </source>
</reference>
<gene>
    <name evidence="1" type="ORF">S01H1_63318</name>
</gene>
<protein>
    <submittedName>
        <fullName evidence="1">Uncharacterized protein</fullName>
    </submittedName>
</protein>
<feature type="non-terminal residue" evidence="1">
    <location>
        <position position="87"/>
    </location>
</feature>
<comment type="caution">
    <text evidence="1">The sequence shown here is derived from an EMBL/GenBank/DDBJ whole genome shotgun (WGS) entry which is preliminary data.</text>
</comment>
<proteinExistence type="predicted"/>
<sequence>MALTIQEPDKVVNGLLTKAIASLSQLLYQVQREDFQTGTVFDDGGNAEIFVFSLSGATIGDVVYVETSAGLYKGLFTIIDLRVANRI</sequence>
<organism evidence="1">
    <name type="scientific">marine sediment metagenome</name>
    <dbReference type="NCBI Taxonomy" id="412755"/>
    <lineage>
        <taxon>unclassified sequences</taxon>
        <taxon>metagenomes</taxon>
        <taxon>ecological metagenomes</taxon>
    </lineage>
</organism>
<dbReference type="EMBL" id="BARS01041657">
    <property type="protein sequence ID" value="GAG34620.1"/>
    <property type="molecule type" value="Genomic_DNA"/>
</dbReference>
<dbReference type="AlphaFoldDB" id="X0WVD5"/>